<organism evidence="3 4">
    <name type="scientific">Actinoplanes sandaracinus</name>
    <dbReference type="NCBI Taxonomy" id="3045177"/>
    <lineage>
        <taxon>Bacteria</taxon>
        <taxon>Bacillati</taxon>
        <taxon>Actinomycetota</taxon>
        <taxon>Actinomycetes</taxon>
        <taxon>Micromonosporales</taxon>
        <taxon>Micromonosporaceae</taxon>
        <taxon>Actinoplanes</taxon>
    </lineage>
</organism>
<evidence type="ECO:0000256" key="2">
    <source>
        <dbReference type="SAM" id="MobiDB-lite"/>
    </source>
</evidence>
<feature type="compositionally biased region" description="Basic and acidic residues" evidence="2">
    <location>
        <begin position="333"/>
        <end position="344"/>
    </location>
</feature>
<feature type="compositionally biased region" description="Basic and acidic residues" evidence="2">
    <location>
        <begin position="55"/>
        <end position="66"/>
    </location>
</feature>
<dbReference type="InterPro" id="IPR032774">
    <property type="entry name" value="WG_beta_rep"/>
</dbReference>
<feature type="region of interest" description="Disordered" evidence="2">
    <location>
        <begin position="699"/>
        <end position="718"/>
    </location>
</feature>
<feature type="region of interest" description="Disordered" evidence="2">
    <location>
        <begin position="1172"/>
        <end position="1239"/>
    </location>
</feature>
<feature type="compositionally biased region" description="Basic and acidic residues" evidence="2">
    <location>
        <begin position="635"/>
        <end position="648"/>
    </location>
</feature>
<feature type="compositionally biased region" description="Basic and acidic residues" evidence="2">
    <location>
        <begin position="381"/>
        <end position="394"/>
    </location>
</feature>
<dbReference type="PANTHER" id="PTHR37841">
    <property type="entry name" value="GLR2918 PROTEIN"/>
    <property type="match status" value="1"/>
</dbReference>
<feature type="compositionally biased region" description="Low complexity" evidence="2">
    <location>
        <begin position="43"/>
        <end position="54"/>
    </location>
</feature>
<sequence length="1665" mass="171094">MPEQDPAYQGRRHAPEQQAPRQGGETRPVSGPAAPQGQSYGTARPAPATAFPAYPEDRRAARDGRVPDAPFDLRPAPQDRNSPAPSRPAAQPTRVTPQQPVMPPAAVYPGVPGQAPGPAMPAQGRGMPGGAAPVSGPVPPLAAGSREAPAGGRVPGYAAPAASGHIAPVSGPATQADQVAPGQQSPETTQALEVPGPARRATNPPHVTAGPDRYPPMEARQSTAAPSSGPGVSFPHGRISAEDGVPGGHHYDEEQDPTRPLDRRRLGHAAPPHGHPDSATHPDDPTRPFGLRRSGPAGERPQTTGPRPGVPAESRTPVDDPRQPGTPASGIPADERTQAVDPRRTGGPIPRPYGAERTASIDPRLPGAPVTGMHAAAGHLSEVDDRGFAVEPRQDGTGSPDRTGRHIEADGSREAGGWTPGLDDSSGTPSEAMAYGMEPATAPVTGPPATAGPADASDNEPETHGLGWLLSMSGLGATTPVPEAEPAAPSAAASVPEVRPLGWFAPADPDETLPEPDDTLPEADASLRADLTSPESGTAPAQAEHDTVRTHSASSEGRAEETDSASGGGLLTGRGPARDVPAPPGLIPSTPESVFGVDEGDALQAEASHPAERADAEHAAELAEAAYVAEHVEAEHAAGQADAEHAAEHAPATETVLSHSEQDVAADAPQTWPAGSDGSAVAGQAENIGVRYDEADLSAAEGTVDERETVGHATAGSAETEVVDAEIVDAEIVDGEVVDAEAIDGEIVEAEVVDAEADAEVIDAEATDAEAVDAGAVDAQVADAETVDTDTDTGTDVVQESAPGADAAADQAASGGPVAEWGNSGLDEDSVLTRTIQISPVSAPPADDVARDAVTGGTGEFRAEDVHSEAGYGDTTGNAAAGTTAVEPVAEEAPAPAADSGVETPAPVAADSMAEVPAPVAADSTVEAAVGDTAIEAAAGETVVEPTLAETAAESGQDVVPGENSESGVAGEDSASVDSDAEHAVAEPDRAEAEYEAEAEYQEEASATAHVEDVVAGDAEDEPVAASDEAGIVAGAAAVGTDADSSEGPEGESEPGTAGGSGSKGDGTADALTAEVAAPDEALTVEVAAPDEALTASEGDGTMALPQANEPAETPQADKTATTPQTSEPAETPQAEDAVLSPAVLDAAAPEKAAGEVDSAGAGSGEYVARAREGGASDVPPQGLTPEAESGGAAATSGEAGPRKAVPEARLPEARLPEAKVEPVRQRRDQRAPADRRRADPEQILAAYPWAYDPRTLREQVDEPDRLWDVADRLTDRLEFAERDNVRAGLLSLRAVVHRILGELDDALADGREALRHAETGGDLRTVAVVRARLAHVLQWRGDFDEADRLYARTDSVELPARLRAEIIELAGRSAFEQGRYLEAVNHFERALGVRRGEDPDLVERIELALDAISRRSSDGWGPYPRGRDELLGLPEAPVPLLDDGAGLWGYAAAVEPRYAEAQPFAEGVAWVRRPASSAWELIDQHGELVIPSAHGYLGAVRFAEGLAWVTREEDGGWFAIDRQNQLIVPAGGFEEARPFRSGLALVRQGGVWGAVDRQGRIVVEPRFRRFATVLHLGGAVDGFTDEGLAVVDEGDRFGVLDRTGQPVVAAVHAAVVIHPSAFLVRDAAGLWGALNRDGEPLVDVAHRDVASVVDLLPAESRPVL</sequence>
<dbReference type="EMBL" id="JASCTH010000003">
    <property type="protein sequence ID" value="MDI6098028.1"/>
    <property type="molecule type" value="Genomic_DNA"/>
</dbReference>
<feature type="region of interest" description="Disordered" evidence="2">
    <location>
        <begin position="1"/>
        <end position="595"/>
    </location>
</feature>
<feature type="compositionally biased region" description="Polar residues" evidence="2">
    <location>
        <begin position="172"/>
        <end position="191"/>
    </location>
</feature>
<feature type="compositionally biased region" description="Polar residues" evidence="2">
    <location>
        <begin position="1117"/>
        <end position="1129"/>
    </location>
</feature>
<dbReference type="PROSITE" id="PS50005">
    <property type="entry name" value="TPR"/>
    <property type="match status" value="1"/>
</dbReference>
<feature type="compositionally biased region" description="Low complexity" evidence="2">
    <location>
        <begin position="465"/>
        <end position="498"/>
    </location>
</feature>
<name>A0ABT6WEA4_9ACTN</name>
<accession>A0ABT6WEA4</accession>
<comment type="caution">
    <text evidence="3">The sequence shown here is derived from an EMBL/GenBank/DDBJ whole genome shotgun (WGS) entry which is preliminary data.</text>
</comment>
<feature type="region of interest" description="Disordered" evidence="2">
    <location>
        <begin position="1039"/>
        <end position="1069"/>
    </location>
</feature>
<proteinExistence type="predicted"/>
<feature type="compositionally biased region" description="Low complexity" evidence="2">
    <location>
        <begin position="870"/>
        <end position="880"/>
    </location>
</feature>
<keyword evidence="1" id="KW-0802">TPR repeat</keyword>
<dbReference type="RefSeq" id="WP_282757507.1">
    <property type="nucleotide sequence ID" value="NZ_JASCTH010000003.1"/>
</dbReference>
<dbReference type="InterPro" id="IPR019734">
    <property type="entry name" value="TPR_rpt"/>
</dbReference>
<feature type="compositionally biased region" description="Acidic residues" evidence="2">
    <location>
        <begin position="994"/>
        <end position="1003"/>
    </location>
</feature>
<feature type="region of interest" description="Disordered" evidence="2">
    <location>
        <begin position="860"/>
        <end position="880"/>
    </location>
</feature>
<feature type="compositionally biased region" description="Low complexity" evidence="2">
    <location>
        <begin position="104"/>
        <end position="135"/>
    </location>
</feature>
<reference evidence="3 4" key="1">
    <citation type="submission" date="2023-05" db="EMBL/GenBank/DDBJ databases">
        <title>Actinoplanes sp. NEAU-A12 genome sequencing.</title>
        <authorList>
            <person name="Wang Z.-S."/>
        </authorList>
    </citation>
    <scope>NUCLEOTIDE SEQUENCE [LARGE SCALE GENOMIC DNA]</scope>
    <source>
        <strain evidence="3 4">NEAU-A12</strain>
    </source>
</reference>
<keyword evidence="4" id="KW-1185">Reference proteome</keyword>
<feature type="region of interest" description="Disordered" evidence="2">
    <location>
        <begin position="949"/>
        <end position="1008"/>
    </location>
</feature>
<dbReference type="Gene3D" id="1.25.40.10">
    <property type="entry name" value="Tetratricopeptide repeat domain"/>
    <property type="match status" value="1"/>
</dbReference>
<feature type="compositionally biased region" description="Basic and acidic residues" evidence="2">
    <location>
        <begin position="980"/>
        <end position="993"/>
    </location>
</feature>
<evidence type="ECO:0000313" key="4">
    <source>
        <dbReference type="Proteomes" id="UP001241758"/>
    </source>
</evidence>
<feature type="compositionally biased region" description="Low complexity" evidence="2">
    <location>
        <begin position="439"/>
        <end position="454"/>
    </location>
</feature>
<feature type="compositionally biased region" description="Low complexity" evidence="2">
    <location>
        <begin position="1185"/>
        <end position="1200"/>
    </location>
</feature>
<feature type="compositionally biased region" description="Basic and acidic residues" evidence="2">
    <location>
        <begin position="274"/>
        <end position="286"/>
    </location>
</feature>
<dbReference type="SMART" id="SM00028">
    <property type="entry name" value="TPR"/>
    <property type="match status" value="2"/>
</dbReference>
<evidence type="ECO:0000313" key="3">
    <source>
        <dbReference type="EMBL" id="MDI6098028.1"/>
    </source>
</evidence>
<dbReference type="PANTHER" id="PTHR37841:SF1">
    <property type="entry name" value="DUF3298 DOMAIN-CONTAINING PROTEIN"/>
    <property type="match status" value="1"/>
</dbReference>
<evidence type="ECO:0000256" key="1">
    <source>
        <dbReference type="PROSITE-ProRule" id="PRU00339"/>
    </source>
</evidence>
<feature type="compositionally biased region" description="Basic and acidic residues" evidence="2">
    <location>
        <begin position="402"/>
        <end position="413"/>
    </location>
</feature>
<feature type="compositionally biased region" description="Acidic residues" evidence="2">
    <location>
        <begin position="508"/>
        <end position="521"/>
    </location>
</feature>
<dbReference type="SUPFAM" id="SSF48452">
    <property type="entry name" value="TPR-like"/>
    <property type="match status" value="1"/>
</dbReference>
<feature type="compositionally biased region" description="Basic and acidic residues" evidence="2">
    <location>
        <begin position="249"/>
        <end position="264"/>
    </location>
</feature>
<dbReference type="Proteomes" id="UP001241758">
    <property type="component" value="Unassembled WGS sequence"/>
</dbReference>
<protein>
    <submittedName>
        <fullName evidence="3">WG repeat-containing protein</fullName>
    </submittedName>
</protein>
<feature type="compositionally biased region" description="Basic and acidic residues" evidence="2">
    <location>
        <begin position="1201"/>
        <end position="1239"/>
    </location>
</feature>
<feature type="region of interest" description="Disordered" evidence="2">
    <location>
        <begin position="635"/>
        <end position="680"/>
    </location>
</feature>
<feature type="compositionally biased region" description="Acidic residues" evidence="2">
    <location>
        <begin position="1044"/>
        <end position="1053"/>
    </location>
</feature>
<feature type="region of interest" description="Disordered" evidence="2">
    <location>
        <begin position="1098"/>
        <end position="1136"/>
    </location>
</feature>
<feature type="repeat" description="TPR" evidence="1">
    <location>
        <begin position="1365"/>
        <end position="1398"/>
    </location>
</feature>
<dbReference type="InterPro" id="IPR011990">
    <property type="entry name" value="TPR-like_helical_dom_sf"/>
</dbReference>
<gene>
    <name evidence="3" type="ORF">QLQ12_05360</name>
</gene>
<dbReference type="Pfam" id="PF14903">
    <property type="entry name" value="WG_beta_rep"/>
    <property type="match status" value="2"/>
</dbReference>